<organism evidence="2 3">
    <name type="scientific">Aquimarina rubra</name>
    <dbReference type="NCBI Taxonomy" id="1920033"/>
    <lineage>
        <taxon>Bacteria</taxon>
        <taxon>Pseudomonadati</taxon>
        <taxon>Bacteroidota</taxon>
        <taxon>Flavobacteriia</taxon>
        <taxon>Flavobacteriales</taxon>
        <taxon>Flavobacteriaceae</taxon>
        <taxon>Aquimarina</taxon>
    </lineage>
</organism>
<feature type="transmembrane region" description="Helical" evidence="1">
    <location>
        <begin position="118"/>
        <end position="142"/>
    </location>
</feature>
<dbReference type="Proteomes" id="UP001597319">
    <property type="component" value="Unassembled WGS sequence"/>
</dbReference>
<dbReference type="Gene3D" id="1.20.210.10">
    <property type="entry name" value="Cytochrome c oxidase-like, subunit I domain"/>
    <property type="match status" value="1"/>
</dbReference>
<dbReference type="InterPro" id="IPR036927">
    <property type="entry name" value="Cyt_c_oxase-like_su1_sf"/>
</dbReference>
<dbReference type="SUPFAM" id="SSF81442">
    <property type="entry name" value="Cytochrome c oxidase subunit I-like"/>
    <property type="match status" value="1"/>
</dbReference>
<accession>A0ABW5LJC2</accession>
<protein>
    <submittedName>
        <fullName evidence="2">Uncharacterized protein</fullName>
    </submittedName>
</protein>
<gene>
    <name evidence="2" type="ORF">ACFSR1_17500</name>
</gene>
<sequence>MKYIIHKPYIIFWSLIPILLIYGFSFGEETLNINVHDTYFVISITHIFNLISLFFVVIGLVYYAIHKLNRKRQPLLTKIHLLGTLGGIFILLLLPLLFPSESDWYSEEFKNGAIKENLLIIQLVTFTIILIVQPLLLLHLMISIFRKKQQSNG</sequence>
<dbReference type="RefSeq" id="WP_378294310.1">
    <property type="nucleotide sequence ID" value="NZ_JBHULE010000019.1"/>
</dbReference>
<keyword evidence="1" id="KW-0812">Transmembrane</keyword>
<evidence type="ECO:0000313" key="2">
    <source>
        <dbReference type="EMBL" id="MFD2564482.1"/>
    </source>
</evidence>
<feature type="transmembrane region" description="Helical" evidence="1">
    <location>
        <begin position="9"/>
        <end position="27"/>
    </location>
</feature>
<keyword evidence="1" id="KW-1133">Transmembrane helix</keyword>
<keyword evidence="3" id="KW-1185">Reference proteome</keyword>
<name>A0ABW5LJC2_9FLAO</name>
<keyword evidence="1" id="KW-0472">Membrane</keyword>
<dbReference type="EMBL" id="JBHULE010000019">
    <property type="protein sequence ID" value="MFD2564482.1"/>
    <property type="molecule type" value="Genomic_DNA"/>
</dbReference>
<comment type="caution">
    <text evidence="2">The sequence shown here is derived from an EMBL/GenBank/DDBJ whole genome shotgun (WGS) entry which is preliminary data.</text>
</comment>
<feature type="transmembrane region" description="Helical" evidence="1">
    <location>
        <begin position="75"/>
        <end position="98"/>
    </location>
</feature>
<evidence type="ECO:0000313" key="3">
    <source>
        <dbReference type="Proteomes" id="UP001597319"/>
    </source>
</evidence>
<reference evidence="3" key="1">
    <citation type="journal article" date="2019" name="Int. J. Syst. Evol. Microbiol.">
        <title>The Global Catalogue of Microorganisms (GCM) 10K type strain sequencing project: providing services to taxonomists for standard genome sequencing and annotation.</title>
        <authorList>
            <consortium name="The Broad Institute Genomics Platform"/>
            <consortium name="The Broad Institute Genome Sequencing Center for Infectious Disease"/>
            <person name="Wu L."/>
            <person name="Ma J."/>
        </authorList>
    </citation>
    <scope>NUCLEOTIDE SEQUENCE [LARGE SCALE GENOMIC DNA]</scope>
    <source>
        <strain evidence="3">KCTC 52274</strain>
    </source>
</reference>
<evidence type="ECO:0000256" key="1">
    <source>
        <dbReference type="SAM" id="Phobius"/>
    </source>
</evidence>
<feature type="transmembrane region" description="Helical" evidence="1">
    <location>
        <begin position="39"/>
        <end position="63"/>
    </location>
</feature>
<proteinExistence type="predicted"/>